<reference evidence="1 2" key="1">
    <citation type="submission" date="2023-10" db="EMBL/GenBank/DDBJ databases">
        <title>Niallia locisalis sp.nov. isolated from a salt pond sample.</title>
        <authorList>
            <person name="Li X.-J."/>
            <person name="Dong L."/>
        </authorList>
    </citation>
    <scope>NUCLEOTIDE SEQUENCE [LARGE SCALE GENOMIC DNA]</scope>
    <source>
        <strain evidence="1 2">DSM 29761</strain>
    </source>
</reference>
<accession>A0ABZ2CIJ5</accession>
<keyword evidence="2" id="KW-1185">Reference proteome</keyword>
<dbReference type="Proteomes" id="UP001357223">
    <property type="component" value="Chromosome"/>
</dbReference>
<dbReference type="EMBL" id="CP137640">
    <property type="protein sequence ID" value="WVX83520.1"/>
    <property type="molecule type" value="Genomic_DNA"/>
</dbReference>
<organism evidence="1 2">
    <name type="scientific">Niallia oryzisoli</name>
    <dbReference type="NCBI Taxonomy" id="1737571"/>
    <lineage>
        <taxon>Bacteria</taxon>
        <taxon>Bacillati</taxon>
        <taxon>Bacillota</taxon>
        <taxon>Bacilli</taxon>
        <taxon>Bacillales</taxon>
        <taxon>Bacillaceae</taxon>
        <taxon>Niallia</taxon>
    </lineage>
</organism>
<evidence type="ECO:0008006" key="3">
    <source>
        <dbReference type="Google" id="ProtNLM"/>
    </source>
</evidence>
<gene>
    <name evidence="1" type="ORF">R4Z09_11265</name>
</gene>
<proteinExistence type="predicted"/>
<evidence type="ECO:0000313" key="2">
    <source>
        <dbReference type="Proteomes" id="UP001357223"/>
    </source>
</evidence>
<protein>
    <recommendedName>
        <fullName evidence="3">Antitoxin</fullName>
    </recommendedName>
</protein>
<evidence type="ECO:0000313" key="1">
    <source>
        <dbReference type="EMBL" id="WVX83520.1"/>
    </source>
</evidence>
<dbReference type="RefSeq" id="WP_338452404.1">
    <property type="nucleotide sequence ID" value="NZ_CP137640.1"/>
</dbReference>
<sequence length="60" mass="6763">MDLSQLLGEKYFSLDAAQVDKSPEELVVTNNDEAYYIVSSEAYEQTLKDLEYKIVVGLGE</sequence>
<name>A0ABZ2CIJ5_9BACI</name>